<gene>
    <name evidence="3" type="ORF">N781_04245</name>
</gene>
<dbReference type="PANTHER" id="PTHR31793">
    <property type="entry name" value="4-HYDROXYBENZOYL-COA THIOESTERASE FAMILY MEMBER"/>
    <property type="match status" value="1"/>
</dbReference>
<dbReference type="GO" id="GO:0047617">
    <property type="term" value="F:fatty acyl-CoA hydrolase activity"/>
    <property type="evidence" value="ECO:0007669"/>
    <property type="project" value="TreeGrafter"/>
</dbReference>
<name>A0A0A5GJ93_9BACI</name>
<dbReference type="AlphaFoldDB" id="A0A0A5GJ93"/>
<dbReference type="InterPro" id="IPR050563">
    <property type="entry name" value="4-hydroxybenzoyl-CoA_TE"/>
</dbReference>
<dbReference type="OrthoDB" id="9799036at2"/>
<dbReference type="Proteomes" id="UP000030528">
    <property type="component" value="Unassembled WGS sequence"/>
</dbReference>
<dbReference type="eggNOG" id="COG0824">
    <property type="taxonomic scope" value="Bacteria"/>
</dbReference>
<evidence type="ECO:0000256" key="2">
    <source>
        <dbReference type="ARBA" id="ARBA00022801"/>
    </source>
</evidence>
<evidence type="ECO:0000313" key="3">
    <source>
        <dbReference type="EMBL" id="KGX91293.1"/>
    </source>
</evidence>
<organism evidence="3 4">
    <name type="scientific">Pontibacillus halophilus JSM 076056 = DSM 19796</name>
    <dbReference type="NCBI Taxonomy" id="1385510"/>
    <lineage>
        <taxon>Bacteria</taxon>
        <taxon>Bacillati</taxon>
        <taxon>Bacillota</taxon>
        <taxon>Bacilli</taxon>
        <taxon>Bacillales</taxon>
        <taxon>Bacillaceae</taxon>
        <taxon>Pontibacillus</taxon>
    </lineage>
</organism>
<dbReference type="RefSeq" id="WP_026800860.1">
    <property type="nucleotide sequence ID" value="NZ_AULI01000010.1"/>
</dbReference>
<dbReference type="Pfam" id="PF13279">
    <property type="entry name" value="4HBT_2"/>
    <property type="match status" value="1"/>
</dbReference>
<protein>
    <submittedName>
        <fullName evidence="3">Thioesterase</fullName>
    </submittedName>
</protein>
<dbReference type="InterPro" id="IPR029069">
    <property type="entry name" value="HotDog_dom_sf"/>
</dbReference>
<dbReference type="Gene3D" id="3.10.129.10">
    <property type="entry name" value="Hotdog Thioesterase"/>
    <property type="match status" value="1"/>
</dbReference>
<reference evidence="3 4" key="1">
    <citation type="submission" date="2013-08" db="EMBL/GenBank/DDBJ databases">
        <authorList>
            <person name="Huang J."/>
            <person name="Wang G."/>
        </authorList>
    </citation>
    <scope>NUCLEOTIDE SEQUENCE [LARGE SCALE GENOMIC DNA]</scope>
    <source>
        <strain evidence="3 4">JSM 076056</strain>
    </source>
</reference>
<dbReference type="PANTHER" id="PTHR31793:SF27">
    <property type="entry name" value="NOVEL THIOESTERASE SUPERFAMILY DOMAIN AND SAPOSIN A-TYPE DOMAIN CONTAINING PROTEIN (0610012H03RIK)"/>
    <property type="match status" value="1"/>
</dbReference>
<dbReference type="CDD" id="cd00586">
    <property type="entry name" value="4HBT"/>
    <property type="match status" value="1"/>
</dbReference>
<sequence length="136" mass="16124">MHRHNLVVRFSETDMLGHVNNRNFFMYLEEARIRFFHDLELVAEEWNFILASVKCDFLKQAYFGQSLAIETYVTRIGNSSFHLHQHIKDQETDENIARGESVVIQYDFQTEKSKPMDESMRTSLEKYQMQKLKGGL</sequence>
<accession>A0A0A5GJ93</accession>
<dbReference type="EMBL" id="AVPE01000010">
    <property type="protein sequence ID" value="KGX91293.1"/>
    <property type="molecule type" value="Genomic_DNA"/>
</dbReference>
<keyword evidence="2" id="KW-0378">Hydrolase</keyword>
<dbReference type="SUPFAM" id="SSF54637">
    <property type="entry name" value="Thioesterase/thiol ester dehydrase-isomerase"/>
    <property type="match status" value="1"/>
</dbReference>
<evidence type="ECO:0000313" key="4">
    <source>
        <dbReference type="Proteomes" id="UP000030528"/>
    </source>
</evidence>
<evidence type="ECO:0000256" key="1">
    <source>
        <dbReference type="ARBA" id="ARBA00005953"/>
    </source>
</evidence>
<dbReference type="STRING" id="1385510.GCA_000425205_02530"/>
<comment type="caution">
    <text evidence="3">The sequence shown here is derived from an EMBL/GenBank/DDBJ whole genome shotgun (WGS) entry which is preliminary data.</text>
</comment>
<proteinExistence type="inferred from homology"/>
<comment type="similarity">
    <text evidence="1">Belongs to the 4-hydroxybenzoyl-CoA thioesterase family.</text>
</comment>
<keyword evidence="4" id="KW-1185">Reference proteome</keyword>